<name>A0A6S5JSJ0_ENTCL</name>
<keyword evidence="1" id="KW-0472">Membrane</keyword>
<proteinExistence type="predicted"/>
<reference evidence="2 4" key="1">
    <citation type="submission" date="2019-12" db="EMBL/GenBank/DDBJ databases">
        <title>complete genome sequences of Enterobacter cloacae str. WP5-S18-CRE-02 isolated from wastewater treatment plant effluent.</title>
        <authorList>
            <person name="Sekizuka T."/>
            <person name="Itokawa K."/>
            <person name="Yatsu K."/>
            <person name="Inamine Y."/>
            <person name="Kuroda M."/>
        </authorList>
    </citation>
    <scope>NUCLEOTIDE SEQUENCE [LARGE SCALE GENOMIC DNA]</scope>
    <source>
        <strain evidence="2 4">WP5-S18-CRE-02</strain>
    </source>
</reference>
<dbReference type="Proteomes" id="UP000515488">
    <property type="component" value="Chromosome"/>
</dbReference>
<sequence length="37" mass="4299">MNWKSLLVEALIMALTTFVTIFFRGITARYASEEDFL</sequence>
<organism evidence="2 4">
    <name type="scientific">Enterobacter cloacae</name>
    <dbReference type="NCBI Taxonomy" id="550"/>
    <lineage>
        <taxon>Bacteria</taxon>
        <taxon>Pseudomonadati</taxon>
        <taxon>Pseudomonadota</taxon>
        <taxon>Gammaproteobacteria</taxon>
        <taxon>Enterobacterales</taxon>
        <taxon>Enterobacteriaceae</taxon>
        <taxon>Enterobacter</taxon>
        <taxon>Enterobacter cloacae complex</taxon>
    </lineage>
</organism>
<dbReference type="EMBL" id="AP022126">
    <property type="protein sequence ID" value="BBS30200.1"/>
    <property type="molecule type" value="Genomic_DNA"/>
</dbReference>
<dbReference type="EMBL" id="AP022126">
    <property type="protein sequence ID" value="BBS33910.1"/>
    <property type="molecule type" value="Genomic_DNA"/>
</dbReference>
<dbReference type="AlphaFoldDB" id="A0A6S5JSJ0"/>
<feature type="transmembrane region" description="Helical" evidence="1">
    <location>
        <begin position="6"/>
        <end position="23"/>
    </location>
</feature>
<evidence type="ECO:0000313" key="2">
    <source>
        <dbReference type="EMBL" id="BBS30200.1"/>
    </source>
</evidence>
<keyword evidence="1" id="KW-0812">Transmembrane</keyword>
<evidence type="ECO:0000313" key="4">
    <source>
        <dbReference type="Proteomes" id="UP000515488"/>
    </source>
</evidence>
<keyword evidence="1" id="KW-1133">Transmembrane helix</keyword>
<evidence type="ECO:0000256" key="1">
    <source>
        <dbReference type="SAM" id="Phobius"/>
    </source>
</evidence>
<protein>
    <submittedName>
        <fullName evidence="2">Uncharacterized protein</fullName>
    </submittedName>
</protein>
<evidence type="ECO:0000313" key="3">
    <source>
        <dbReference type="EMBL" id="BBS33910.1"/>
    </source>
</evidence>
<gene>
    <name evidence="2" type="ORF">WP5S18C02_04060</name>
    <name evidence="3" type="ORF">WP5S18C02_41160</name>
</gene>
<accession>A0A6S5JSJ0</accession>